<dbReference type="EMBL" id="QXGF01003392">
    <property type="protein sequence ID" value="KAE8921682.1"/>
    <property type="molecule type" value="Genomic_DNA"/>
</dbReference>
<protein>
    <recommendedName>
        <fullName evidence="7">BED-type domain-containing protein</fullName>
    </recommendedName>
</protein>
<sequence>MAPNREICTFFYEDKGQGDYRCQLRGTSRKQQVGSGYSNLLSHLTSTHHDFEETYRASWVVERNMPISEVDDPLTRSMASWKPVSSKTLKLDMQTCAPNVGGVIKKELGEIFGVMWDGWTHGTVHYVGIYGVTFVNGKHRERLTVAVAFGGR</sequence>
<evidence type="ECO:0000313" key="4">
    <source>
        <dbReference type="Proteomes" id="UP000429523"/>
    </source>
</evidence>
<dbReference type="PANTHER" id="PTHR40866:SF1">
    <property type="entry name" value="BED-TYPE DOMAIN-CONTAINING PROTEIN"/>
    <property type="match status" value="1"/>
</dbReference>
<name>A0A6A3DIL7_9STRA</name>
<evidence type="ECO:0000313" key="3">
    <source>
        <dbReference type="EMBL" id="KAE9171344.1"/>
    </source>
</evidence>
<reference evidence="4 5" key="1">
    <citation type="submission" date="2018-08" db="EMBL/GenBank/DDBJ databases">
        <title>Genomic investigation of the strawberry pathogen Phytophthora fragariae indicates pathogenicity is determined by transcriptional variation in three key races.</title>
        <authorList>
            <person name="Adams T.M."/>
            <person name="Armitage A.D."/>
            <person name="Sobczyk M.K."/>
            <person name="Bates H.J."/>
            <person name="Dunwell J.M."/>
            <person name="Nellist C.F."/>
            <person name="Harrison R.J."/>
        </authorList>
    </citation>
    <scope>NUCLEOTIDE SEQUENCE [LARGE SCALE GENOMIC DNA]</scope>
    <source>
        <strain evidence="3 6">BC-23</strain>
        <strain evidence="2 5">NOV-5</strain>
        <strain evidence="1 4">NOV-9</strain>
    </source>
</reference>
<dbReference type="Proteomes" id="UP000476176">
    <property type="component" value="Unassembled WGS sequence"/>
</dbReference>
<dbReference type="Proteomes" id="UP000440732">
    <property type="component" value="Unassembled WGS sequence"/>
</dbReference>
<comment type="caution">
    <text evidence="1">The sequence shown here is derived from an EMBL/GenBank/DDBJ whole genome shotgun (WGS) entry which is preliminary data.</text>
</comment>
<dbReference type="EMBL" id="QXGC01004076">
    <property type="protein sequence ID" value="KAE9171344.1"/>
    <property type="molecule type" value="Genomic_DNA"/>
</dbReference>
<proteinExistence type="predicted"/>
<dbReference type="EMBL" id="QXGA01004393">
    <property type="protein sequence ID" value="KAE9073800.1"/>
    <property type="molecule type" value="Genomic_DNA"/>
</dbReference>
<evidence type="ECO:0000313" key="2">
    <source>
        <dbReference type="EMBL" id="KAE9073800.1"/>
    </source>
</evidence>
<evidence type="ECO:0000313" key="1">
    <source>
        <dbReference type="EMBL" id="KAE8921682.1"/>
    </source>
</evidence>
<organism evidence="1 4">
    <name type="scientific">Phytophthora fragariae</name>
    <dbReference type="NCBI Taxonomy" id="53985"/>
    <lineage>
        <taxon>Eukaryota</taxon>
        <taxon>Sar</taxon>
        <taxon>Stramenopiles</taxon>
        <taxon>Oomycota</taxon>
        <taxon>Peronosporomycetes</taxon>
        <taxon>Peronosporales</taxon>
        <taxon>Peronosporaceae</taxon>
        <taxon>Phytophthora</taxon>
    </lineage>
</organism>
<evidence type="ECO:0000313" key="6">
    <source>
        <dbReference type="Proteomes" id="UP000476176"/>
    </source>
</evidence>
<dbReference type="AlphaFoldDB" id="A0A6A3DIL7"/>
<dbReference type="Proteomes" id="UP000429523">
    <property type="component" value="Unassembled WGS sequence"/>
</dbReference>
<accession>A0A6A3DIL7</accession>
<dbReference type="PANTHER" id="PTHR40866">
    <property type="entry name" value="BED-TYPE DOMAIN-CONTAINING PROTEIN"/>
    <property type="match status" value="1"/>
</dbReference>
<gene>
    <name evidence="3" type="ORF">PF004_g27598</name>
    <name evidence="2" type="ORF">PF006_g28656</name>
    <name evidence="1" type="ORF">PF009_g28043</name>
</gene>
<evidence type="ECO:0008006" key="7">
    <source>
        <dbReference type="Google" id="ProtNLM"/>
    </source>
</evidence>
<evidence type="ECO:0000313" key="5">
    <source>
        <dbReference type="Proteomes" id="UP000440732"/>
    </source>
</evidence>